<keyword evidence="2" id="KW-1003">Cell membrane</keyword>
<dbReference type="InterPro" id="IPR010432">
    <property type="entry name" value="RDD"/>
</dbReference>
<proteinExistence type="predicted"/>
<name>A0A7W7R0J8_KITKI</name>
<dbReference type="Pfam" id="PF06271">
    <property type="entry name" value="RDD"/>
    <property type="match status" value="1"/>
</dbReference>
<evidence type="ECO:0000313" key="8">
    <source>
        <dbReference type="EMBL" id="MBB4923208.1"/>
    </source>
</evidence>
<evidence type="ECO:0000256" key="2">
    <source>
        <dbReference type="ARBA" id="ARBA00022475"/>
    </source>
</evidence>
<feature type="domain" description="RDD" evidence="7">
    <location>
        <begin position="27"/>
        <end position="110"/>
    </location>
</feature>
<dbReference type="EMBL" id="JACHJV010000001">
    <property type="protein sequence ID" value="MBB4923208.1"/>
    <property type="molecule type" value="Genomic_DNA"/>
</dbReference>
<evidence type="ECO:0000256" key="1">
    <source>
        <dbReference type="ARBA" id="ARBA00004651"/>
    </source>
</evidence>
<comment type="caution">
    <text evidence="8">The sequence shown here is derived from an EMBL/GenBank/DDBJ whole genome shotgun (WGS) entry which is preliminary data.</text>
</comment>
<evidence type="ECO:0000256" key="4">
    <source>
        <dbReference type="ARBA" id="ARBA00022989"/>
    </source>
</evidence>
<dbReference type="GO" id="GO:0005886">
    <property type="term" value="C:plasma membrane"/>
    <property type="evidence" value="ECO:0007669"/>
    <property type="project" value="UniProtKB-SubCell"/>
</dbReference>
<dbReference type="AlphaFoldDB" id="A0A7W7R0J8"/>
<organism evidence="8 9">
    <name type="scientific">Kitasatospora kifunensis</name>
    <name type="common">Streptomyces kifunensis</name>
    <dbReference type="NCBI Taxonomy" id="58351"/>
    <lineage>
        <taxon>Bacteria</taxon>
        <taxon>Bacillati</taxon>
        <taxon>Actinomycetota</taxon>
        <taxon>Actinomycetes</taxon>
        <taxon>Kitasatosporales</taxon>
        <taxon>Streptomycetaceae</taxon>
        <taxon>Kitasatospora</taxon>
    </lineage>
</organism>
<dbReference type="PANTHER" id="PTHR36115">
    <property type="entry name" value="PROLINE-RICH ANTIGEN HOMOLOG-RELATED"/>
    <property type="match status" value="1"/>
</dbReference>
<dbReference type="InterPro" id="IPR051791">
    <property type="entry name" value="Pra-immunoreactive"/>
</dbReference>
<evidence type="ECO:0000256" key="5">
    <source>
        <dbReference type="ARBA" id="ARBA00023136"/>
    </source>
</evidence>
<keyword evidence="9" id="KW-1185">Reference proteome</keyword>
<keyword evidence="5 6" id="KW-0472">Membrane</keyword>
<evidence type="ECO:0000313" key="9">
    <source>
        <dbReference type="Proteomes" id="UP000540506"/>
    </source>
</evidence>
<feature type="transmembrane region" description="Helical" evidence="6">
    <location>
        <begin position="13"/>
        <end position="39"/>
    </location>
</feature>
<keyword evidence="4 6" id="KW-1133">Transmembrane helix</keyword>
<gene>
    <name evidence="8" type="ORF">FHR34_002201</name>
</gene>
<dbReference type="PANTHER" id="PTHR36115:SF6">
    <property type="entry name" value="PROLINE-RICH ANTIGEN HOMOLOG"/>
    <property type="match status" value="1"/>
</dbReference>
<comment type="subcellular location">
    <subcellularLocation>
        <location evidence="1">Cell membrane</location>
        <topology evidence="1">Multi-pass membrane protein</topology>
    </subcellularLocation>
</comment>
<dbReference type="Proteomes" id="UP000540506">
    <property type="component" value="Unassembled WGS sequence"/>
</dbReference>
<evidence type="ECO:0000256" key="3">
    <source>
        <dbReference type="ARBA" id="ARBA00022692"/>
    </source>
</evidence>
<protein>
    <submittedName>
        <fullName evidence="8">Putative RDD family membrane protein YckC</fullName>
    </submittedName>
</protein>
<sequence length="123" mass="13748">MELFGPVTSLARLVLGAFGSDVDVFKVGFYAIFFGWWLWQWSLRGRTGQTLGQQLVGVRVVDVDTGRPIGPARSILRGLAHLLLDLGPVGLGFARPVWNRYRQTWSDTVMGTVAIEVEPQRYL</sequence>
<keyword evidence="3 6" id="KW-0812">Transmembrane</keyword>
<evidence type="ECO:0000256" key="6">
    <source>
        <dbReference type="SAM" id="Phobius"/>
    </source>
</evidence>
<reference evidence="8 9" key="1">
    <citation type="submission" date="2020-08" db="EMBL/GenBank/DDBJ databases">
        <title>Sequencing the genomes of 1000 actinobacteria strains.</title>
        <authorList>
            <person name="Klenk H.-P."/>
        </authorList>
    </citation>
    <scope>NUCLEOTIDE SEQUENCE [LARGE SCALE GENOMIC DNA]</scope>
    <source>
        <strain evidence="8 9">DSM 41654</strain>
    </source>
</reference>
<evidence type="ECO:0000259" key="7">
    <source>
        <dbReference type="Pfam" id="PF06271"/>
    </source>
</evidence>
<accession>A0A7W7R0J8</accession>